<feature type="region of interest" description="Disordered" evidence="1">
    <location>
        <begin position="539"/>
        <end position="567"/>
    </location>
</feature>
<organism evidence="3 4">
    <name type="scientific">Sulfitobacter geojensis</name>
    <dbReference type="NCBI Taxonomy" id="1342299"/>
    <lineage>
        <taxon>Bacteria</taxon>
        <taxon>Pseudomonadati</taxon>
        <taxon>Pseudomonadota</taxon>
        <taxon>Alphaproteobacteria</taxon>
        <taxon>Rhodobacterales</taxon>
        <taxon>Roseobacteraceae</taxon>
        <taxon>Sulfitobacter</taxon>
    </lineage>
</organism>
<dbReference type="AlphaFoldDB" id="A0AAE2VX98"/>
<keyword evidence="2" id="KW-1133">Transmembrane helix</keyword>
<dbReference type="NCBIfam" id="TIGR02302">
    <property type="entry name" value="aProt_lowcomp"/>
    <property type="match status" value="1"/>
</dbReference>
<feature type="compositionally biased region" description="Basic and acidic residues" evidence="1">
    <location>
        <begin position="834"/>
        <end position="858"/>
    </location>
</feature>
<reference evidence="3 4" key="1">
    <citation type="submission" date="2021-01" db="EMBL/GenBank/DDBJ databases">
        <title>Diatom-associated Roseobacters Show Island Model of Population Structure.</title>
        <authorList>
            <person name="Qu L."/>
            <person name="Feng X."/>
            <person name="Chen Y."/>
            <person name="Li L."/>
            <person name="Wang X."/>
            <person name="Hu Z."/>
            <person name="Wang H."/>
            <person name="Luo H."/>
        </authorList>
    </citation>
    <scope>NUCLEOTIDE SEQUENCE [LARGE SCALE GENOMIC DNA]</scope>
    <source>
        <strain evidence="3 4">TR60-84</strain>
    </source>
</reference>
<evidence type="ECO:0000256" key="1">
    <source>
        <dbReference type="SAM" id="MobiDB-lite"/>
    </source>
</evidence>
<comment type="caution">
    <text evidence="3">The sequence shown here is derived from an EMBL/GenBank/DDBJ whole genome shotgun (WGS) entry which is preliminary data.</text>
</comment>
<dbReference type="InterPro" id="IPR012683">
    <property type="entry name" value="CHP02302_TM"/>
</dbReference>
<accession>A0AAE2VX98</accession>
<evidence type="ECO:0000313" key="3">
    <source>
        <dbReference type="EMBL" id="MBM1713492.1"/>
    </source>
</evidence>
<feature type="transmembrane region" description="Helical" evidence="2">
    <location>
        <begin position="21"/>
        <end position="50"/>
    </location>
</feature>
<feature type="compositionally biased region" description="Basic and acidic residues" evidence="1">
    <location>
        <begin position="735"/>
        <end position="761"/>
    </location>
</feature>
<feature type="compositionally biased region" description="Polar residues" evidence="1">
    <location>
        <begin position="814"/>
        <end position="825"/>
    </location>
</feature>
<feature type="transmembrane region" description="Helical" evidence="2">
    <location>
        <begin position="156"/>
        <end position="175"/>
    </location>
</feature>
<feature type="compositionally biased region" description="Basic and acidic residues" evidence="1">
    <location>
        <begin position="800"/>
        <end position="812"/>
    </location>
</feature>
<sequence>MSSFTPNDMRRGLAKLRWPLRLTWAGMFAEAFVRAVWPLMTVVLLVFAALMLGLQDSVQLEVVWVIAVAAVGAALWALVYALRRFRIPSKAAAVERLDASLPGRPIQAMLDDAAIGSEDEASMAVWRAHKARMAARAAAADPVPANLRLSDRDPYALRYVAVLAFAVAVLFGSVWRVGSVAGMAPSTAGLANGPVWEGWAEPPRYTGRPTLYLNDLSEGALNLAKGTLITLRFYGDVGALTLAETVSGRKTGLPAASDPAQDFAVVQEGSISVEGPGGRTWDVTVRPDAPPQIELLGEPQVAALGEMRLPFGASDDYGVEAGEARIILDLAAVERRYGLRADPDPREQIVISLPTPIAGNRAAFEENLIEDFSKHPWANLPVKVTLSVLDAAEQQGDTPPQDMILPGRRFFNPAAAALIEMRRDLLWATSNAPRAAQVLRAVSYRPEDVFSGATTALKLKRVIEKLELRTRFGLDNDITDELAEDLWGLALELEEGVLADALERLRRAQERLQEAMKNGASDEEIAELMDELRRATEEYMQQLQRQQAQEGEQGEDGQQQQGENMQMTQDDLQRMMDRIQELMEEGRMAEAAEALQQLQEMMENMRVTEGQPGQGGKSEGEQAMEGLAETLNEQQGLSDQAFRDLQEQFNPNAQAGENDGNEGRNGGQGRGQSHEGQNGQGEGSGEQQGRTGEGGEDGPGDGKGEEGLAERQQALRDELNRQKGRLPGQGTPEGDAARDALDRAGRAMDDAEQALRNRDLAEAIDNQAQAMEALREGMRSLGEAMAQEQQNQQPGQGQAESDRRADNRDPLGRDQSNSGESNSDGPLNLGQGDGGKRARELLDEIRRRSGETARPDVERDYLNRLLDRF</sequence>
<keyword evidence="2" id="KW-0812">Transmembrane</keyword>
<dbReference type="Proteomes" id="UP000732193">
    <property type="component" value="Unassembled WGS sequence"/>
</dbReference>
<keyword evidence="4" id="KW-1185">Reference proteome</keyword>
<feature type="region of interest" description="Disordered" evidence="1">
    <location>
        <begin position="651"/>
        <end position="858"/>
    </location>
</feature>
<keyword evidence="2" id="KW-0472">Membrane</keyword>
<proteinExistence type="predicted"/>
<evidence type="ECO:0000256" key="2">
    <source>
        <dbReference type="SAM" id="Phobius"/>
    </source>
</evidence>
<dbReference type="Pfam" id="PF13779">
    <property type="entry name" value="DUF4175"/>
    <property type="match status" value="1"/>
</dbReference>
<name>A0AAE2VX98_9RHOB</name>
<evidence type="ECO:0000313" key="4">
    <source>
        <dbReference type="Proteomes" id="UP000732193"/>
    </source>
</evidence>
<feature type="compositionally biased region" description="Basic and acidic residues" evidence="1">
    <location>
        <begin position="700"/>
        <end position="721"/>
    </location>
</feature>
<dbReference type="EMBL" id="JAFBRM010000001">
    <property type="protein sequence ID" value="MBM1713492.1"/>
    <property type="molecule type" value="Genomic_DNA"/>
</dbReference>
<feature type="compositionally biased region" description="Low complexity" evidence="1">
    <location>
        <begin position="782"/>
        <end position="799"/>
    </location>
</feature>
<protein>
    <submittedName>
        <fullName evidence="3">TIGR02302 family protein</fullName>
    </submittedName>
</protein>
<gene>
    <name evidence="3" type="ORF">JQV55_07965</name>
</gene>
<feature type="transmembrane region" description="Helical" evidence="2">
    <location>
        <begin position="62"/>
        <end position="82"/>
    </location>
</feature>
<dbReference type="RefSeq" id="WP_203241800.1">
    <property type="nucleotide sequence ID" value="NZ_JAFBRH010000001.1"/>
</dbReference>